<evidence type="ECO:0000313" key="2">
    <source>
        <dbReference type="RefSeq" id="XP_035546169.1"/>
    </source>
</evidence>
<dbReference type="Proteomes" id="UP000235220">
    <property type="component" value="Chromosome 1"/>
</dbReference>
<dbReference type="RefSeq" id="XP_035546169.1">
    <property type="nucleotide sequence ID" value="XM_035690276.1"/>
</dbReference>
<accession>A0A6P9EFE6</accession>
<reference evidence="2" key="1">
    <citation type="submission" date="2025-08" db="UniProtKB">
        <authorList>
            <consortium name="RefSeq"/>
        </authorList>
    </citation>
    <scope>IDENTIFICATION</scope>
    <source>
        <tissue evidence="2">Leaves</tissue>
    </source>
</reference>
<proteinExistence type="predicted"/>
<dbReference type="GeneID" id="118348486"/>
<dbReference type="OrthoDB" id="124998at2759"/>
<dbReference type="PANTHER" id="PTHR47150:SF7">
    <property type="entry name" value="NUCLEASE"/>
    <property type="match status" value="1"/>
</dbReference>
<evidence type="ECO:0000313" key="1">
    <source>
        <dbReference type="Proteomes" id="UP000235220"/>
    </source>
</evidence>
<gene>
    <name evidence="2" type="primary">LOC118348486</name>
</gene>
<dbReference type="Pfam" id="PF04827">
    <property type="entry name" value="Plant_tran"/>
    <property type="match status" value="2"/>
</dbReference>
<protein>
    <submittedName>
        <fullName evidence="2">Uncharacterized protein LOC118348486</fullName>
    </submittedName>
</protein>
<sequence>MDSFESIDHMEDEDYFDHEEYMIQAMALHRQQHAAEGASASRRRNSQPRMFIRHNPLEGHERLWNDYFAEPSIYSPNVFRRRFRMHRNLFLCIHSAVEAHDDYFVQKRDASGRLGLSSLEKITAAIRMLAYRVTTDLMDEYVRIEESTARLSMKKFVKAIMSIFWGEYLRSPTSNHIARLLEVGQNHGFLRMLGSIDCMHWKWKNCPSAWKGKYSGHVNEPTIILEAVASYDLWIWHAFFGLPGSHNDINATLVKTIPAPHGKKKKHFAACQESARKDVEQAFGVLQARFVIVRGPARYFQPRVLKDIMYTCIILHNMIVEDERHQYLGVDQFIYESNDDTPHEPISRDNIPEFMEFIAQHHRIRDRGTHSQLQADLIEHLWNLHGRS</sequence>
<dbReference type="InterPro" id="IPR006912">
    <property type="entry name" value="Harbinger_derived_prot"/>
</dbReference>
<organism evidence="1 2">
    <name type="scientific">Juglans regia</name>
    <name type="common">English walnut</name>
    <dbReference type="NCBI Taxonomy" id="51240"/>
    <lineage>
        <taxon>Eukaryota</taxon>
        <taxon>Viridiplantae</taxon>
        <taxon>Streptophyta</taxon>
        <taxon>Embryophyta</taxon>
        <taxon>Tracheophyta</taxon>
        <taxon>Spermatophyta</taxon>
        <taxon>Magnoliopsida</taxon>
        <taxon>eudicotyledons</taxon>
        <taxon>Gunneridae</taxon>
        <taxon>Pentapetalae</taxon>
        <taxon>rosids</taxon>
        <taxon>fabids</taxon>
        <taxon>Fagales</taxon>
        <taxon>Juglandaceae</taxon>
        <taxon>Juglans</taxon>
    </lineage>
</organism>
<name>A0A6P9EFE6_JUGRE</name>
<dbReference type="KEGG" id="jre:118348486"/>
<dbReference type="InParanoid" id="A0A6P9EFE6"/>
<keyword evidence="1" id="KW-1185">Reference proteome</keyword>
<dbReference type="PANTHER" id="PTHR47150">
    <property type="entry name" value="OS12G0169200 PROTEIN"/>
    <property type="match status" value="1"/>
</dbReference>
<dbReference type="AlphaFoldDB" id="A0A6P9EFE6"/>